<proteinExistence type="inferred from homology"/>
<accession>A0A1S1Q9E3</accession>
<feature type="domain" description="Guanylate cyclase" evidence="2">
    <location>
        <begin position="18"/>
        <end position="150"/>
    </location>
</feature>
<dbReference type="OrthoDB" id="5476461at2"/>
<keyword evidence="4" id="KW-1185">Reference proteome</keyword>
<evidence type="ECO:0000259" key="2">
    <source>
        <dbReference type="PROSITE" id="PS50125"/>
    </source>
</evidence>
<dbReference type="CDD" id="cd07302">
    <property type="entry name" value="CHD"/>
    <property type="match status" value="1"/>
</dbReference>
<dbReference type="PROSITE" id="PS50125">
    <property type="entry name" value="GUANYLATE_CYCLASE_2"/>
    <property type="match status" value="1"/>
</dbReference>
<dbReference type="InterPro" id="IPR050697">
    <property type="entry name" value="Adenylyl/Guanylyl_Cyclase_3/4"/>
</dbReference>
<dbReference type="Gene3D" id="3.30.70.1230">
    <property type="entry name" value="Nucleotide cyclase"/>
    <property type="match status" value="1"/>
</dbReference>
<dbReference type="GO" id="GO:0004016">
    <property type="term" value="F:adenylate cyclase activity"/>
    <property type="evidence" value="ECO:0007669"/>
    <property type="project" value="UniProtKB-ARBA"/>
</dbReference>
<comment type="similarity">
    <text evidence="1">Belongs to the adenylyl cyclase class-3 family.</text>
</comment>
<dbReference type="GO" id="GO:0035556">
    <property type="term" value="P:intracellular signal transduction"/>
    <property type="evidence" value="ECO:0007669"/>
    <property type="project" value="InterPro"/>
</dbReference>
<dbReference type="Proteomes" id="UP000179627">
    <property type="component" value="Unassembled WGS sequence"/>
</dbReference>
<evidence type="ECO:0000256" key="1">
    <source>
        <dbReference type="ARBA" id="ARBA00005381"/>
    </source>
</evidence>
<dbReference type="EMBL" id="MBLM01000144">
    <property type="protein sequence ID" value="OHV31478.1"/>
    <property type="molecule type" value="Genomic_DNA"/>
</dbReference>
<gene>
    <name evidence="3" type="ORF">CC117_26120</name>
</gene>
<dbReference type="SUPFAM" id="SSF55073">
    <property type="entry name" value="Nucleotide cyclase"/>
    <property type="match status" value="1"/>
</dbReference>
<dbReference type="Pfam" id="PF00211">
    <property type="entry name" value="Guanylate_cyc"/>
    <property type="match status" value="1"/>
</dbReference>
<comment type="caution">
    <text evidence="3">The sequence shown here is derived from an EMBL/GenBank/DDBJ whole genome shotgun (WGS) entry which is preliminary data.</text>
</comment>
<dbReference type="RefSeq" id="WP_071088429.1">
    <property type="nucleotide sequence ID" value="NZ_MBLM01000144.1"/>
</dbReference>
<name>A0A1S1Q9E3_9ACTN</name>
<dbReference type="AlphaFoldDB" id="A0A1S1Q9E3"/>
<dbReference type="PANTHER" id="PTHR43081">
    <property type="entry name" value="ADENYLATE CYCLASE, TERMINAL-DIFFERENTIATION SPECIFIC-RELATED"/>
    <property type="match status" value="1"/>
</dbReference>
<dbReference type="InterPro" id="IPR029787">
    <property type="entry name" value="Nucleotide_cyclase"/>
</dbReference>
<dbReference type="GO" id="GO:0009190">
    <property type="term" value="P:cyclic nucleotide biosynthetic process"/>
    <property type="evidence" value="ECO:0007669"/>
    <property type="project" value="InterPro"/>
</dbReference>
<sequence length="227" mass="23435">MNTIDARPTLVARRLVVTVLMSDVRGYSGIAERTDPMVLAGQLDAHRREMAAAVLDAGGTVIQYAGDAVLAAFGVPGPAPDHRERACRAAAAMHRRQRRLDETWAAHGLAPFGLGIGVCTGEVAAAVLGDDERLGFTLVGDTVNLAARLQTMAREPGTTVVCAQTAAGLAGAGVVALAPTTVKGRVALVQAYRLAGAATGTTAMQPLATHRAMLREVPAGRPARQAA</sequence>
<reference evidence="4" key="1">
    <citation type="submission" date="2016-07" db="EMBL/GenBank/DDBJ databases">
        <title>Sequence Frankia sp. strain CcI1.17.</title>
        <authorList>
            <person name="Ghodhbane-Gtari F."/>
            <person name="Swanson E."/>
            <person name="Gueddou A."/>
            <person name="Morris K."/>
            <person name="Hezbri K."/>
            <person name="Ktari A."/>
            <person name="Nouioui I."/>
            <person name="Abebe-Akele F."/>
            <person name="Simpson S."/>
            <person name="Thomas K."/>
            <person name="Gtari M."/>
            <person name="Tisa L.S."/>
            <person name="Hurst S."/>
        </authorList>
    </citation>
    <scope>NUCLEOTIDE SEQUENCE [LARGE SCALE GENOMIC DNA]</scope>
    <source>
        <strain evidence="4">Cc1.17</strain>
    </source>
</reference>
<dbReference type="PANTHER" id="PTHR43081:SF1">
    <property type="entry name" value="ADENYLATE CYCLASE, TERMINAL-DIFFERENTIATION SPECIFIC"/>
    <property type="match status" value="1"/>
</dbReference>
<organism evidence="3 4">
    <name type="scientific">Parafrankia colletiae</name>
    <dbReference type="NCBI Taxonomy" id="573497"/>
    <lineage>
        <taxon>Bacteria</taxon>
        <taxon>Bacillati</taxon>
        <taxon>Actinomycetota</taxon>
        <taxon>Actinomycetes</taxon>
        <taxon>Frankiales</taxon>
        <taxon>Frankiaceae</taxon>
        <taxon>Parafrankia</taxon>
    </lineage>
</organism>
<evidence type="ECO:0000313" key="4">
    <source>
        <dbReference type="Proteomes" id="UP000179627"/>
    </source>
</evidence>
<evidence type="ECO:0000313" key="3">
    <source>
        <dbReference type="EMBL" id="OHV31478.1"/>
    </source>
</evidence>
<protein>
    <submittedName>
        <fullName evidence="3">Adenylate/guanylate cyclase</fullName>
    </submittedName>
</protein>
<dbReference type="SMART" id="SM00044">
    <property type="entry name" value="CYCc"/>
    <property type="match status" value="1"/>
</dbReference>
<dbReference type="InterPro" id="IPR001054">
    <property type="entry name" value="A/G_cyclase"/>
</dbReference>